<dbReference type="InterPro" id="IPR000157">
    <property type="entry name" value="TIR_dom"/>
</dbReference>
<dbReference type="SUPFAM" id="SSF52200">
    <property type="entry name" value="Toll/Interleukin receptor TIR domain"/>
    <property type="match status" value="1"/>
</dbReference>
<proteinExistence type="predicted"/>
<reference evidence="3" key="1">
    <citation type="submission" date="2019-02" db="EMBL/GenBank/DDBJ databases">
        <authorList>
            <person name="Gruber-Vodicka R. H."/>
            <person name="Seah K. B. B."/>
        </authorList>
    </citation>
    <scope>NUCLEOTIDE SEQUENCE</scope>
    <source>
        <strain evidence="3">BECK_BY2</strain>
        <strain evidence="2">BECK_BY3</strain>
    </source>
</reference>
<dbReference type="Gene3D" id="3.40.50.10140">
    <property type="entry name" value="Toll/interleukin-1 receptor homology (TIR) domain"/>
    <property type="match status" value="1"/>
</dbReference>
<accession>A0A451A0P0</accession>
<evidence type="ECO:0000313" key="3">
    <source>
        <dbReference type="EMBL" id="VFK59592.1"/>
    </source>
</evidence>
<feature type="domain" description="TIR" evidence="1">
    <location>
        <begin position="1"/>
        <end position="137"/>
    </location>
</feature>
<dbReference type="PROSITE" id="PS50104">
    <property type="entry name" value="TIR"/>
    <property type="match status" value="1"/>
</dbReference>
<protein>
    <submittedName>
        <fullName evidence="3">TIR domain-containing protein</fullName>
    </submittedName>
</protein>
<name>A0A451A0P0_9GAMM</name>
<dbReference type="AlphaFoldDB" id="A0A451A0P0"/>
<gene>
    <name evidence="3" type="ORF">BECKTUN1418E_GA0071001_10548</name>
    <name evidence="2" type="ORF">BECKTUN1418F_GA0071002_10548</name>
</gene>
<dbReference type="Pfam" id="PF13676">
    <property type="entry name" value="TIR_2"/>
    <property type="match status" value="1"/>
</dbReference>
<organism evidence="3">
    <name type="scientific">Candidatus Kentrum sp. TUN</name>
    <dbReference type="NCBI Taxonomy" id="2126343"/>
    <lineage>
        <taxon>Bacteria</taxon>
        <taxon>Pseudomonadati</taxon>
        <taxon>Pseudomonadota</taxon>
        <taxon>Gammaproteobacteria</taxon>
        <taxon>Candidatus Kentrum</taxon>
    </lineage>
</organism>
<dbReference type="EMBL" id="CAADFY010000054">
    <property type="protein sequence ID" value="VFK54758.1"/>
    <property type="molecule type" value="Genomic_DNA"/>
</dbReference>
<evidence type="ECO:0000313" key="2">
    <source>
        <dbReference type="EMBL" id="VFK54758.1"/>
    </source>
</evidence>
<sequence>MKFKVFISYSTHDLKQIELLREQIARTPIEVFIARDSIPPSQELTSRIKSEIQECDLFIVLWSRNAKDSEWISQEIGQASAYDKTILPLVLDEELEPPGFISGLKCLPIFEDLETALTKAEEIVMMEYDKKLTREKKALMAKEKDRKFLMGMGLGALFLWAINQK</sequence>
<dbReference type="InterPro" id="IPR035897">
    <property type="entry name" value="Toll_tir_struct_dom_sf"/>
</dbReference>
<evidence type="ECO:0000259" key="1">
    <source>
        <dbReference type="PROSITE" id="PS50104"/>
    </source>
</evidence>
<dbReference type="GO" id="GO:0007165">
    <property type="term" value="P:signal transduction"/>
    <property type="evidence" value="ECO:0007669"/>
    <property type="project" value="InterPro"/>
</dbReference>
<dbReference type="EMBL" id="CAADFV010000054">
    <property type="protein sequence ID" value="VFK59592.1"/>
    <property type="molecule type" value="Genomic_DNA"/>
</dbReference>